<dbReference type="EMBL" id="WKFB01000526">
    <property type="protein sequence ID" value="KAF6720463.1"/>
    <property type="molecule type" value="Genomic_DNA"/>
</dbReference>
<sequence>MAAQLEPDRRLMHSEDTRGPRDEERGVMAGCIPTSSCISRHPPGPPLAFPPDPLQPSSVRLPAWLPAAALSARMLLSAHM</sequence>
<name>A0A834BVH1_ORYME</name>
<dbReference type="Proteomes" id="UP000646548">
    <property type="component" value="Unassembled WGS sequence"/>
</dbReference>
<protein>
    <submittedName>
        <fullName evidence="2">Uncharacterized protein</fullName>
    </submittedName>
</protein>
<reference evidence="2" key="1">
    <citation type="journal article" name="BMC Genomics">
        <title>Long-read sequencing and de novo genome assembly of marine medaka (Oryzias melastigma).</title>
        <authorList>
            <person name="Liang P."/>
            <person name="Saqib H.S.A."/>
            <person name="Ni X."/>
            <person name="Shen Y."/>
        </authorList>
    </citation>
    <scope>NUCLEOTIDE SEQUENCE</scope>
    <source>
        <strain evidence="2">Bigg-433</strain>
    </source>
</reference>
<proteinExistence type="predicted"/>
<comment type="caution">
    <text evidence="2">The sequence shown here is derived from an EMBL/GenBank/DDBJ whole genome shotgun (WGS) entry which is preliminary data.</text>
</comment>
<evidence type="ECO:0000313" key="2">
    <source>
        <dbReference type="EMBL" id="KAF6720463.1"/>
    </source>
</evidence>
<evidence type="ECO:0000313" key="3">
    <source>
        <dbReference type="Proteomes" id="UP000646548"/>
    </source>
</evidence>
<accession>A0A834BVH1</accession>
<organism evidence="2 3">
    <name type="scientific">Oryzias melastigma</name>
    <name type="common">Marine medaka</name>
    <dbReference type="NCBI Taxonomy" id="30732"/>
    <lineage>
        <taxon>Eukaryota</taxon>
        <taxon>Metazoa</taxon>
        <taxon>Chordata</taxon>
        <taxon>Craniata</taxon>
        <taxon>Vertebrata</taxon>
        <taxon>Euteleostomi</taxon>
        <taxon>Actinopterygii</taxon>
        <taxon>Neopterygii</taxon>
        <taxon>Teleostei</taxon>
        <taxon>Neoteleostei</taxon>
        <taxon>Acanthomorphata</taxon>
        <taxon>Ovalentaria</taxon>
        <taxon>Atherinomorphae</taxon>
        <taxon>Beloniformes</taxon>
        <taxon>Adrianichthyidae</taxon>
        <taxon>Oryziinae</taxon>
        <taxon>Oryzias</taxon>
    </lineage>
</organism>
<dbReference type="AlphaFoldDB" id="A0A834BVH1"/>
<evidence type="ECO:0000256" key="1">
    <source>
        <dbReference type="SAM" id="MobiDB-lite"/>
    </source>
</evidence>
<feature type="region of interest" description="Disordered" evidence="1">
    <location>
        <begin position="1"/>
        <end position="26"/>
    </location>
</feature>
<gene>
    <name evidence="2" type="ORF">FQA47_015528</name>
</gene>